<dbReference type="InterPro" id="IPR036259">
    <property type="entry name" value="MFS_trans_sf"/>
</dbReference>
<keyword evidence="3 6" id="KW-0812">Transmembrane</keyword>
<dbReference type="Gene3D" id="1.20.1250.20">
    <property type="entry name" value="MFS general substrate transporter like domains"/>
    <property type="match status" value="2"/>
</dbReference>
<feature type="transmembrane region" description="Helical" evidence="6">
    <location>
        <begin position="237"/>
        <end position="257"/>
    </location>
</feature>
<dbReference type="AlphaFoldDB" id="A0A2N6VMK5"/>
<proteinExistence type="predicted"/>
<feature type="transmembrane region" description="Helical" evidence="6">
    <location>
        <begin position="202"/>
        <end position="222"/>
    </location>
</feature>
<evidence type="ECO:0000256" key="6">
    <source>
        <dbReference type="SAM" id="Phobius"/>
    </source>
</evidence>
<feature type="transmembrane region" description="Helical" evidence="6">
    <location>
        <begin position="350"/>
        <end position="372"/>
    </location>
</feature>
<evidence type="ECO:0000256" key="2">
    <source>
        <dbReference type="ARBA" id="ARBA00022475"/>
    </source>
</evidence>
<dbReference type="PANTHER" id="PTHR43124">
    <property type="entry name" value="PURINE EFFLUX PUMP PBUE"/>
    <property type="match status" value="1"/>
</dbReference>
<keyword evidence="2" id="KW-1003">Cell membrane</keyword>
<dbReference type="EMBL" id="PNHK01000003">
    <property type="protein sequence ID" value="PMD05253.1"/>
    <property type="molecule type" value="Genomic_DNA"/>
</dbReference>
<reference evidence="8 9" key="1">
    <citation type="submission" date="2017-09" db="EMBL/GenBank/DDBJ databases">
        <title>Bacterial strain isolated from the female urinary microbiota.</title>
        <authorList>
            <person name="Thomas-White K."/>
            <person name="Kumar N."/>
            <person name="Forster S."/>
            <person name="Putonti C."/>
            <person name="Lawley T."/>
            <person name="Wolfe A.J."/>
        </authorList>
    </citation>
    <scope>NUCLEOTIDE SEQUENCE [LARGE SCALE GENOMIC DNA]</scope>
    <source>
        <strain evidence="8 9">UMB1301</strain>
    </source>
</reference>
<evidence type="ECO:0000256" key="4">
    <source>
        <dbReference type="ARBA" id="ARBA00022989"/>
    </source>
</evidence>
<comment type="subcellular location">
    <subcellularLocation>
        <location evidence="1">Cell membrane</location>
        <topology evidence="1">Multi-pass membrane protein</topology>
    </subcellularLocation>
</comment>
<accession>A0A2N6VMK5</accession>
<comment type="caution">
    <text evidence="8">The sequence shown here is derived from an EMBL/GenBank/DDBJ whole genome shotgun (WGS) entry which is preliminary data.</text>
</comment>
<feature type="domain" description="Major facilitator superfamily (MFS) profile" evidence="7">
    <location>
        <begin position="4"/>
        <end position="378"/>
    </location>
</feature>
<protein>
    <submittedName>
        <fullName evidence="8">MFS transporter</fullName>
    </submittedName>
</protein>
<feature type="transmembrane region" description="Helical" evidence="6">
    <location>
        <begin position="7"/>
        <end position="30"/>
    </location>
</feature>
<feature type="transmembrane region" description="Helical" evidence="6">
    <location>
        <begin position="128"/>
        <end position="149"/>
    </location>
</feature>
<dbReference type="InterPro" id="IPR050189">
    <property type="entry name" value="MFS_Efflux_Transporters"/>
</dbReference>
<evidence type="ECO:0000313" key="8">
    <source>
        <dbReference type="EMBL" id="PMD05253.1"/>
    </source>
</evidence>
<dbReference type="PANTHER" id="PTHR43124:SF10">
    <property type="entry name" value="PURINE EFFLUX PUMP PBUE"/>
    <property type="match status" value="1"/>
</dbReference>
<dbReference type="PROSITE" id="PS50850">
    <property type="entry name" value="MFS"/>
    <property type="match status" value="1"/>
</dbReference>
<dbReference type="Pfam" id="PF07690">
    <property type="entry name" value="MFS_1"/>
    <property type="match status" value="1"/>
</dbReference>
<dbReference type="OrthoDB" id="9814237at2"/>
<feature type="transmembrane region" description="Helical" evidence="6">
    <location>
        <begin position="101"/>
        <end position="121"/>
    </location>
</feature>
<dbReference type="Proteomes" id="UP000235598">
    <property type="component" value="Unassembled WGS sequence"/>
</dbReference>
<dbReference type="SUPFAM" id="SSF103473">
    <property type="entry name" value="MFS general substrate transporter"/>
    <property type="match status" value="1"/>
</dbReference>
<evidence type="ECO:0000256" key="1">
    <source>
        <dbReference type="ARBA" id="ARBA00004651"/>
    </source>
</evidence>
<dbReference type="RefSeq" id="WP_102239194.1">
    <property type="nucleotide sequence ID" value="NZ_PNHK01000003.1"/>
</dbReference>
<feature type="transmembrane region" description="Helical" evidence="6">
    <location>
        <begin position="264"/>
        <end position="297"/>
    </location>
</feature>
<feature type="transmembrane region" description="Helical" evidence="6">
    <location>
        <begin position="155"/>
        <end position="173"/>
    </location>
</feature>
<evidence type="ECO:0000256" key="3">
    <source>
        <dbReference type="ARBA" id="ARBA00022692"/>
    </source>
</evidence>
<sequence length="379" mass="38196">MITKLWPYVLGSVVLGLDAYVIAGLLPTIATDLDATAGMVGIGVAGFTAAYAVVGPILAGAAGRSASRSLFLALVVFVIANIGSAIAVSVGLFIISRVVAGAAAGIFSPLSSSVAAASVPAERRGRALSLVLAGLACGTVFGVPVGLLVAHAMSWRWTFGLIAAVGLIATIGISMRGKSGIADVVAPSLRARLVTLTRGPNVVTMLVTLLTGISSLGLYTYFLPLLDGLGLSHHKMWLIWVWGIGGAVGALLVGRVVDAVPRPLLVTVFITALLAVTFALLGWNVSVVVSAMCVFAWGVLGWSSLAPQQHTLITANPADGTTAVAANASANYLGSALGASAGAVVIDAGVAGAGLALIAVVPAVIACILQLFRIRMARA</sequence>
<feature type="transmembrane region" description="Helical" evidence="6">
    <location>
        <begin position="70"/>
        <end position="95"/>
    </location>
</feature>
<dbReference type="GO" id="GO:0005886">
    <property type="term" value="C:plasma membrane"/>
    <property type="evidence" value="ECO:0007669"/>
    <property type="project" value="UniProtKB-SubCell"/>
</dbReference>
<dbReference type="InterPro" id="IPR020846">
    <property type="entry name" value="MFS_dom"/>
</dbReference>
<dbReference type="InterPro" id="IPR011701">
    <property type="entry name" value="MFS"/>
</dbReference>
<dbReference type="GO" id="GO:0022857">
    <property type="term" value="F:transmembrane transporter activity"/>
    <property type="evidence" value="ECO:0007669"/>
    <property type="project" value="InterPro"/>
</dbReference>
<gene>
    <name evidence="8" type="ORF">CJ199_09250</name>
</gene>
<name>A0A2N6VMK5_9MICO</name>
<keyword evidence="5 6" id="KW-0472">Membrane</keyword>
<organism evidence="8 9">
    <name type="scientific">Brevibacterium paucivorans</name>
    <dbReference type="NCBI Taxonomy" id="170994"/>
    <lineage>
        <taxon>Bacteria</taxon>
        <taxon>Bacillati</taxon>
        <taxon>Actinomycetota</taxon>
        <taxon>Actinomycetes</taxon>
        <taxon>Micrococcales</taxon>
        <taxon>Brevibacteriaceae</taxon>
        <taxon>Brevibacterium</taxon>
    </lineage>
</organism>
<evidence type="ECO:0000313" key="9">
    <source>
        <dbReference type="Proteomes" id="UP000235598"/>
    </source>
</evidence>
<evidence type="ECO:0000256" key="5">
    <source>
        <dbReference type="ARBA" id="ARBA00023136"/>
    </source>
</evidence>
<evidence type="ECO:0000259" key="7">
    <source>
        <dbReference type="PROSITE" id="PS50850"/>
    </source>
</evidence>
<feature type="transmembrane region" description="Helical" evidence="6">
    <location>
        <begin position="36"/>
        <end position="58"/>
    </location>
</feature>
<keyword evidence="4 6" id="KW-1133">Transmembrane helix</keyword>